<reference evidence="1 2" key="1">
    <citation type="submission" date="2018-05" db="EMBL/GenBank/DDBJ databases">
        <title>Draft Genome Sequences for a Diverse set of 7 Haemophilus Species.</title>
        <authorList>
            <person name="Nichols M."/>
            <person name="Topaz N."/>
            <person name="Wang X."/>
            <person name="Wang X."/>
            <person name="Boxrud D."/>
        </authorList>
    </citation>
    <scope>NUCLEOTIDE SEQUENCE [LARGE SCALE GENOMIC DNA]</scope>
    <source>
        <strain evidence="1 2">C2014016342</strain>
    </source>
</reference>
<gene>
    <name evidence="1" type="ORF">DPV92_06760</name>
</gene>
<keyword evidence="2" id="KW-1185">Reference proteome</keyword>
<proteinExistence type="predicted"/>
<dbReference type="AlphaFoldDB" id="A0A369ZMM0"/>
<dbReference type="RefSeq" id="WP_111354212.1">
    <property type="nucleotide sequence ID" value="NZ_QEQF01000006.1"/>
</dbReference>
<evidence type="ECO:0000313" key="2">
    <source>
        <dbReference type="Proteomes" id="UP000253945"/>
    </source>
</evidence>
<evidence type="ECO:0000313" key="1">
    <source>
        <dbReference type="EMBL" id="RDF09885.1"/>
    </source>
</evidence>
<accession>A0A369ZMM0</accession>
<sequence>MGVNSHGYSSIQSKNIFHQIKPTPKRIGPQAWVYWVSGQDKRLLAAIERASCASDTFKLKPTPSDTLQSAAIYALPAQSS</sequence>
<protein>
    <submittedName>
        <fullName evidence="1">Uncharacterized protein</fullName>
    </submittedName>
</protein>
<dbReference type="EMBL" id="QEQF01000006">
    <property type="protein sequence ID" value="RDF09885.1"/>
    <property type="molecule type" value="Genomic_DNA"/>
</dbReference>
<name>A0A369ZMM0_9PAST</name>
<dbReference type="Proteomes" id="UP000253945">
    <property type="component" value="Unassembled WGS sequence"/>
</dbReference>
<organism evidence="1 2">
    <name type="scientific">Haemophilus paraphrohaemolyticus</name>
    <dbReference type="NCBI Taxonomy" id="736"/>
    <lineage>
        <taxon>Bacteria</taxon>
        <taxon>Pseudomonadati</taxon>
        <taxon>Pseudomonadota</taxon>
        <taxon>Gammaproteobacteria</taxon>
        <taxon>Pasteurellales</taxon>
        <taxon>Pasteurellaceae</taxon>
        <taxon>Haemophilus</taxon>
    </lineage>
</organism>
<comment type="caution">
    <text evidence="1">The sequence shown here is derived from an EMBL/GenBank/DDBJ whole genome shotgun (WGS) entry which is preliminary data.</text>
</comment>